<dbReference type="PANTHER" id="PTHR30012:SF7">
    <property type="entry name" value="PROTEIN TRANSPORT PROTEIN HOFC HOMOLOG"/>
    <property type="match status" value="1"/>
</dbReference>
<keyword evidence="3" id="KW-1003">Cell membrane</keyword>
<dbReference type="InterPro" id="IPR042094">
    <property type="entry name" value="T2SS_GspF_sf"/>
</dbReference>
<dbReference type="EMBL" id="AP014836">
    <property type="protein sequence ID" value="BAW79697.1"/>
    <property type="molecule type" value="Genomic_DNA"/>
</dbReference>
<comment type="subcellular location">
    <subcellularLocation>
        <location evidence="1">Cell inner membrane</location>
        <topology evidence="1">Multi-pass membrane protein</topology>
    </subcellularLocation>
</comment>
<evidence type="ECO:0000256" key="6">
    <source>
        <dbReference type="ARBA" id="ARBA00022989"/>
    </source>
</evidence>
<dbReference type="PANTHER" id="PTHR30012">
    <property type="entry name" value="GENERAL SECRETION PATHWAY PROTEIN"/>
    <property type="match status" value="1"/>
</dbReference>
<accession>A0A1Q2SKQ8</accession>
<name>A0A1Q2SKQ8_9GAMM</name>
<feature type="domain" description="Type II secretion system protein GspF" evidence="9">
    <location>
        <begin position="79"/>
        <end position="199"/>
    </location>
</feature>
<dbReference type="FunFam" id="1.20.81.30:FF:000001">
    <property type="entry name" value="Type II secretion system protein F"/>
    <property type="match status" value="2"/>
</dbReference>
<dbReference type="Gene3D" id="1.20.81.30">
    <property type="entry name" value="Type II secretion system (T2SS), domain F"/>
    <property type="match status" value="2"/>
</dbReference>
<evidence type="ECO:0000256" key="7">
    <source>
        <dbReference type="ARBA" id="ARBA00023136"/>
    </source>
</evidence>
<feature type="transmembrane region" description="Helical" evidence="8">
    <location>
        <begin position="382"/>
        <end position="405"/>
    </location>
</feature>
<keyword evidence="4" id="KW-0997">Cell inner membrane</keyword>
<evidence type="ECO:0000256" key="8">
    <source>
        <dbReference type="SAM" id="Phobius"/>
    </source>
</evidence>
<dbReference type="KEGG" id="ntt:TAO_0327"/>
<evidence type="ECO:0000313" key="10">
    <source>
        <dbReference type="EMBL" id="BAW79697.1"/>
    </source>
</evidence>
<reference evidence="10 11" key="1">
    <citation type="journal article" date="2017" name="ISME J.">
        <title>An acid-tolerant ammonia-oxidizing ?-proteobacterium from soil.</title>
        <authorList>
            <person name="Hayatsu M."/>
            <person name="Tago K."/>
            <person name="Uchiyama I."/>
            <person name="Toyoda A."/>
            <person name="Wang Y."/>
            <person name="Shimomura Y."/>
            <person name="Okubo T."/>
            <person name="Kurisu F."/>
            <person name="Hirono Y."/>
            <person name="Nonaka K."/>
            <person name="Akiyama H."/>
            <person name="Itoh T."/>
            <person name="Takami H."/>
        </authorList>
    </citation>
    <scope>NUCLEOTIDE SEQUENCE [LARGE SCALE GENOMIC DNA]</scope>
    <source>
        <strain evidence="10 11">TAO100</strain>
    </source>
</reference>
<dbReference type="RefSeq" id="WP_096526322.1">
    <property type="nucleotide sequence ID" value="NZ_AP014836.1"/>
</dbReference>
<feature type="transmembrane region" description="Helical" evidence="8">
    <location>
        <begin position="171"/>
        <end position="198"/>
    </location>
</feature>
<feature type="domain" description="Type II secretion system protein GspF" evidence="9">
    <location>
        <begin position="279"/>
        <end position="400"/>
    </location>
</feature>
<protein>
    <submittedName>
        <fullName evidence="10">Type II secretion system protein</fullName>
    </submittedName>
</protein>
<keyword evidence="5 8" id="KW-0812">Transmembrane</keyword>
<dbReference type="InterPro" id="IPR003004">
    <property type="entry name" value="GspF/PilC"/>
</dbReference>
<evidence type="ECO:0000256" key="5">
    <source>
        <dbReference type="ARBA" id="ARBA00022692"/>
    </source>
</evidence>
<keyword evidence="6 8" id="KW-1133">Transmembrane helix</keyword>
<comment type="similarity">
    <text evidence="2">Belongs to the GSP F family.</text>
</comment>
<proteinExistence type="inferred from homology"/>
<keyword evidence="7 8" id="KW-0472">Membrane</keyword>
<evidence type="ECO:0000256" key="3">
    <source>
        <dbReference type="ARBA" id="ARBA00022475"/>
    </source>
</evidence>
<dbReference type="PRINTS" id="PR00812">
    <property type="entry name" value="BCTERIALGSPF"/>
</dbReference>
<dbReference type="Proteomes" id="UP000243679">
    <property type="component" value="Chromosome"/>
</dbReference>
<dbReference type="AlphaFoldDB" id="A0A1Q2SKQ8"/>
<keyword evidence="11" id="KW-1185">Reference proteome</keyword>
<evidence type="ECO:0000259" key="9">
    <source>
        <dbReference type="Pfam" id="PF00482"/>
    </source>
</evidence>
<feature type="transmembrane region" description="Helical" evidence="8">
    <location>
        <begin position="229"/>
        <end position="248"/>
    </location>
</feature>
<gene>
    <name evidence="10" type="ORF">TAO_0327</name>
</gene>
<evidence type="ECO:0000256" key="4">
    <source>
        <dbReference type="ARBA" id="ARBA00022519"/>
    </source>
</evidence>
<evidence type="ECO:0000313" key="11">
    <source>
        <dbReference type="Proteomes" id="UP000243679"/>
    </source>
</evidence>
<dbReference type="GO" id="GO:0005886">
    <property type="term" value="C:plasma membrane"/>
    <property type="evidence" value="ECO:0007669"/>
    <property type="project" value="UniProtKB-SubCell"/>
</dbReference>
<dbReference type="OrthoDB" id="9805682at2"/>
<evidence type="ECO:0000256" key="2">
    <source>
        <dbReference type="ARBA" id="ARBA00005745"/>
    </source>
</evidence>
<dbReference type="InterPro" id="IPR018076">
    <property type="entry name" value="T2SS_GspF_dom"/>
</dbReference>
<dbReference type="Pfam" id="PF00482">
    <property type="entry name" value="T2SSF"/>
    <property type="match status" value="2"/>
</dbReference>
<organism evidence="10 11">
    <name type="scientific">Candidatus Nitrosoglobus terrae</name>
    <dbReference type="NCBI Taxonomy" id="1630141"/>
    <lineage>
        <taxon>Bacteria</taxon>
        <taxon>Pseudomonadati</taxon>
        <taxon>Pseudomonadota</taxon>
        <taxon>Gammaproteobacteria</taxon>
        <taxon>Chromatiales</taxon>
        <taxon>Chromatiaceae</taxon>
        <taxon>Candidatus Nitrosoglobus</taxon>
    </lineage>
</organism>
<sequence>MGAFHYKAANSAGEIIEGEHRADHEAGVVEWLHSQNYIPIRIEEAKLGARGRSRQPLSKSLFRDKKRVRQNEVAILTGELAALLRAGLPLDRAFSILMEIADEGPVSQLLSRIQEQVRGGSSLAEAMESQGETFSPLYISMIRAGEAGGAVDVILGRLAEFMERSKALKDLVTSALIYPTILVGVAGLSVIILLAFVVPQFEQLFESAGKALPVATQIVIAAGELLQNYWWALLLGFLGIVSLARHQLQIPERRYWWDGWLLQLPLAGDLIAKLETARFSRTLSTLLLNGVPLLSALEIVKDTLSNMVMAESLAEVADDLRHGHGMSGPLLETGLFPKMAVQMIKVGEETGQLEEMLAQVATTYDVEVESAIKRLLALLEPVLILSLGVVIAGIIMSILVAILSVNELAF</sequence>
<evidence type="ECO:0000256" key="1">
    <source>
        <dbReference type="ARBA" id="ARBA00004429"/>
    </source>
</evidence>
<dbReference type="GO" id="GO:0015628">
    <property type="term" value="P:protein secretion by the type II secretion system"/>
    <property type="evidence" value="ECO:0007669"/>
    <property type="project" value="TreeGrafter"/>
</dbReference>